<evidence type="ECO:0000256" key="2">
    <source>
        <dbReference type="ARBA" id="ARBA00004496"/>
    </source>
</evidence>
<reference evidence="16" key="1">
    <citation type="thesis" date="2021" institute="BYU ScholarsArchive" country="Provo, UT, USA">
        <title>Applications of and Algorithms for Genome Assembly and Genomic Analyses with an Emphasis on Marine Teleosts.</title>
        <authorList>
            <person name="Pickett B.D."/>
        </authorList>
    </citation>
    <scope>NUCLEOTIDE SEQUENCE</scope>
    <source>
        <strain evidence="16">HI-2016</strain>
    </source>
</reference>
<dbReference type="OrthoDB" id="9948513at2759"/>
<feature type="compositionally biased region" description="Basic residues" evidence="14">
    <location>
        <begin position="70"/>
        <end position="85"/>
    </location>
</feature>
<feature type="region of interest" description="Disordered" evidence="14">
    <location>
        <begin position="346"/>
        <end position="400"/>
    </location>
</feature>
<dbReference type="GO" id="GO:0016592">
    <property type="term" value="C:mediator complex"/>
    <property type="evidence" value="ECO:0007669"/>
    <property type="project" value="TreeGrafter"/>
</dbReference>
<dbReference type="Pfam" id="PF15440">
    <property type="entry name" value="THRAP3_BCLAF1"/>
    <property type="match status" value="1"/>
</dbReference>
<evidence type="ECO:0000256" key="8">
    <source>
        <dbReference type="ARBA" id="ARBA00022816"/>
    </source>
</evidence>
<keyword evidence="12" id="KW-0508">mRNA splicing</keyword>
<dbReference type="EMBL" id="JAFBMS010000158">
    <property type="protein sequence ID" value="KAG9334219.1"/>
    <property type="molecule type" value="Genomic_DNA"/>
</dbReference>
<evidence type="ECO:0000256" key="10">
    <source>
        <dbReference type="ARBA" id="ARBA00022884"/>
    </source>
</evidence>
<evidence type="ECO:0000256" key="14">
    <source>
        <dbReference type="SAM" id="MobiDB-lite"/>
    </source>
</evidence>
<evidence type="ECO:0000256" key="11">
    <source>
        <dbReference type="ARBA" id="ARBA00023161"/>
    </source>
</evidence>
<evidence type="ECO:0000256" key="7">
    <source>
        <dbReference type="ARBA" id="ARBA00022664"/>
    </source>
</evidence>
<dbReference type="GO" id="GO:0000184">
    <property type="term" value="P:nuclear-transcribed mRNA catabolic process, nonsense-mediated decay"/>
    <property type="evidence" value="ECO:0007669"/>
    <property type="project" value="UniProtKB-KW"/>
</dbReference>
<evidence type="ECO:0000256" key="1">
    <source>
        <dbReference type="ARBA" id="ARBA00004123"/>
    </source>
</evidence>
<dbReference type="InterPro" id="IPR018545">
    <property type="entry name" value="Btz_dom"/>
</dbReference>
<name>A0A8T2N148_9TELE</name>
<dbReference type="InterPro" id="IPR029199">
    <property type="entry name" value="THRAP3_BCLAF1"/>
</dbReference>
<dbReference type="GO" id="GO:0005737">
    <property type="term" value="C:cytoplasm"/>
    <property type="evidence" value="ECO:0007669"/>
    <property type="project" value="UniProtKB-SubCell"/>
</dbReference>
<organism evidence="16 17">
    <name type="scientific">Albula glossodonta</name>
    <name type="common">roundjaw bonefish</name>
    <dbReference type="NCBI Taxonomy" id="121402"/>
    <lineage>
        <taxon>Eukaryota</taxon>
        <taxon>Metazoa</taxon>
        <taxon>Chordata</taxon>
        <taxon>Craniata</taxon>
        <taxon>Vertebrata</taxon>
        <taxon>Euteleostomi</taxon>
        <taxon>Actinopterygii</taxon>
        <taxon>Neopterygii</taxon>
        <taxon>Teleostei</taxon>
        <taxon>Albuliformes</taxon>
        <taxon>Albulidae</taxon>
        <taxon>Albula</taxon>
    </lineage>
</organism>
<dbReference type="GO" id="GO:0008380">
    <property type="term" value="P:RNA splicing"/>
    <property type="evidence" value="ECO:0007669"/>
    <property type="project" value="UniProtKB-KW"/>
</dbReference>
<feature type="domain" description="Btz" evidence="15">
    <location>
        <begin position="297"/>
        <end position="367"/>
    </location>
</feature>
<gene>
    <name evidence="16" type="ORF">JZ751_008467</name>
</gene>
<feature type="compositionally biased region" description="Basic and acidic residues" evidence="14">
    <location>
        <begin position="15"/>
        <end position="69"/>
    </location>
</feature>
<comment type="similarity">
    <text evidence="4">Belongs to the CASC3 family.</text>
</comment>
<dbReference type="GO" id="GO:0006417">
    <property type="term" value="P:regulation of translation"/>
    <property type="evidence" value="ECO:0007669"/>
    <property type="project" value="UniProtKB-KW"/>
</dbReference>
<accession>A0A8T2N148</accession>
<evidence type="ECO:0000256" key="12">
    <source>
        <dbReference type="ARBA" id="ARBA00023187"/>
    </source>
</evidence>
<dbReference type="GO" id="GO:0051028">
    <property type="term" value="P:mRNA transport"/>
    <property type="evidence" value="ECO:0007669"/>
    <property type="project" value="UniProtKB-KW"/>
</dbReference>
<dbReference type="GO" id="GO:0003729">
    <property type="term" value="F:mRNA binding"/>
    <property type="evidence" value="ECO:0007669"/>
    <property type="project" value="InterPro"/>
</dbReference>
<proteinExistence type="inferred from homology"/>
<feature type="compositionally biased region" description="Acidic residues" evidence="14">
    <location>
        <begin position="367"/>
        <end position="377"/>
    </location>
</feature>
<evidence type="ECO:0000256" key="6">
    <source>
        <dbReference type="ARBA" id="ARBA00022490"/>
    </source>
</evidence>
<protein>
    <recommendedName>
        <fullName evidence="15">Btz domain-containing protein</fullName>
    </recommendedName>
</protein>
<comment type="subcellular location">
    <subcellularLocation>
        <location evidence="2">Cytoplasm</location>
    </subcellularLocation>
    <subcellularLocation>
        <location evidence="1">Nucleus</location>
    </subcellularLocation>
</comment>
<keyword evidence="11" id="KW-0866">Nonsense-mediated mRNA decay</keyword>
<keyword evidence="6" id="KW-0963">Cytoplasm</keyword>
<evidence type="ECO:0000313" key="16">
    <source>
        <dbReference type="EMBL" id="KAG9334219.1"/>
    </source>
</evidence>
<keyword evidence="8" id="KW-0509">mRNA transport</keyword>
<dbReference type="Proteomes" id="UP000824540">
    <property type="component" value="Unassembled WGS sequence"/>
</dbReference>
<feature type="compositionally biased region" description="Low complexity" evidence="14">
    <location>
        <begin position="88"/>
        <end position="97"/>
    </location>
</feature>
<evidence type="ECO:0000256" key="4">
    <source>
        <dbReference type="ARBA" id="ARBA00009548"/>
    </source>
</evidence>
<evidence type="ECO:0000313" key="17">
    <source>
        <dbReference type="Proteomes" id="UP000824540"/>
    </source>
</evidence>
<dbReference type="AlphaFoldDB" id="A0A8T2N148"/>
<evidence type="ECO:0000259" key="15">
    <source>
        <dbReference type="Pfam" id="PF09405"/>
    </source>
</evidence>
<evidence type="ECO:0000256" key="3">
    <source>
        <dbReference type="ARBA" id="ARBA00006481"/>
    </source>
</evidence>
<dbReference type="PANTHER" id="PTHR15268">
    <property type="entry name" value="THRAP3/BCLAF1"/>
    <property type="match status" value="1"/>
</dbReference>
<dbReference type="Pfam" id="PF09405">
    <property type="entry name" value="Btz"/>
    <property type="match status" value="1"/>
</dbReference>
<dbReference type="GO" id="GO:0003677">
    <property type="term" value="F:DNA binding"/>
    <property type="evidence" value="ECO:0007669"/>
    <property type="project" value="TreeGrafter"/>
</dbReference>
<evidence type="ECO:0000256" key="9">
    <source>
        <dbReference type="ARBA" id="ARBA00022845"/>
    </source>
</evidence>
<comment type="similarity">
    <text evidence="3">Belongs to the BCLAF1/THRAP3 family.</text>
</comment>
<evidence type="ECO:0000256" key="13">
    <source>
        <dbReference type="ARBA" id="ARBA00023242"/>
    </source>
</evidence>
<dbReference type="GO" id="GO:0045944">
    <property type="term" value="P:positive regulation of transcription by RNA polymerase II"/>
    <property type="evidence" value="ECO:0007669"/>
    <property type="project" value="TreeGrafter"/>
</dbReference>
<dbReference type="PANTHER" id="PTHR15268:SF16">
    <property type="entry name" value="THYROID HORMONE RECEPTOR-ASSOCIATED PROTEIN 3"/>
    <property type="match status" value="1"/>
</dbReference>
<feature type="compositionally biased region" description="Basic and acidic residues" evidence="14">
    <location>
        <begin position="108"/>
        <end position="120"/>
    </location>
</feature>
<dbReference type="GO" id="GO:0003712">
    <property type="term" value="F:transcription coregulator activity"/>
    <property type="evidence" value="ECO:0007669"/>
    <property type="project" value="TreeGrafter"/>
</dbReference>
<keyword evidence="9" id="KW-0810">Translation regulation</keyword>
<keyword evidence="13" id="KW-0539">Nucleus</keyword>
<keyword evidence="5" id="KW-0813">Transport</keyword>
<keyword evidence="17" id="KW-1185">Reference proteome</keyword>
<dbReference type="GO" id="GO:0006397">
    <property type="term" value="P:mRNA processing"/>
    <property type="evidence" value="ECO:0007669"/>
    <property type="project" value="UniProtKB-KW"/>
</dbReference>
<comment type="caution">
    <text evidence="16">The sequence shown here is derived from an EMBL/GenBank/DDBJ whole genome shotgun (WGS) entry which is preliminary data.</text>
</comment>
<dbReference type="GO" id="GO:0035145">
    <property type="term" value="C:exon-exon junction complex"/>
    <property type="evidence" value="ECO:0007669"/>
    <property type="project" value="InterPro"/>
</dbReference>
<evidence type="ECO:0000256" key="5">
    <source>
        <dbReference type="ARBA" id="ARBA00022448"/>
    </source>
</evidence>
<feature type="compositionally biased region" description="Polar residues" evidence="14">
    <location>
        <begin position="172"/>
        <end position="190"/>
    </location>
</feature>
<sequence length="432" mass="48914">MSADEGPGEAALTRTLDEGKKMKGDSLDLRLDIERRKKYSSKERDHKRDASRDSADSRGSSRERSTEKYSKHHKKSKKSKKKRERSRSSSASSSSSHSHSHRGGPGDYPHDDMEPKEEGGFNKARLGPRDYGGPMERGRARGGFVSYAHLYSITQSLHPPTRYHPVTARSHQMSSNHCTHPPGNTQSQHPPTRRHPITVPLHQISSNHCTRPPDITQSQHPPTRYHPITAPTYQNDPIMAPSHRKSFSCCRDAAFSKEHINFRFHRQFRIRGRGWNRGNYPGNNSNGNPPNMGVMQMHPKNDDWGPEYTPKSRKYYLHDDREGEGDRQGRGRGSFVRGRGRFIFRKASVPGGSSPKWTHDKFQGSGEEGELRDDDSEQDHKEEDKAGGTAGSEHMRGWRLNNGVRRRTTLLYCGLLFSSSSSSSSCDHMIPR</sequence>
<keyword evidence="10" id="KW-0694">RNA-binding</keyword>
<keyword evidence="7" id="KW-0507">mRNA processing</keyword>
<feature type="region of interest" description="Disordered" evidence="14">
    <location>
        <begin position="1"/>
        <end position="137"/>
    </location>
</feature>
<feature type="region of interest" description="Disordered" evidence="14">
    <location>
        <begin position="172"/>
        <end position="192"/>
    </location>
</feature>